<proteinExistence type="predicted"/>
<dbReference type="InterPro" id="IPR029064">
    <property type="entry name" value="Ribosomal_eL30-like_sf"/>
</dbReference>
<dbReference type="SUPFAM" id="SSF55315">
    <property type="entry name" value="L30e-like"/>
    <property type="match status" value="1"/>
</dbReference>
<dbReference type="InterPro" id="IPR041289">
    <property type="entry name" value="Bact_RF_family3"/>
</dbReference>
<organism evidence="1 2">
    <name type="scientific">Streptomyces djakartensis</name>
    <dbReference type="NCBI Taxonomy" id="68193"/>
    <lineage>
        <taxon>Bacteria</taxon>
        <taxon>Bacillati</taxon>
        <taxon>Actinomycetota</taxon>
        <taxon>Actinomycetes</taxon>
        <taxon>Kitasatosporales</taxon>
        <taxon>Streptomycetaceae</taxon>
        <taxon>Streptomyces</taxon>
    </lineage>
</organism>
<evidence type="ECO:0008006" key="3">
    <source>
        <dbReference type="Google" id="ProtNLM"/>
    </source>
</evidence>
<protein>
    <recommendedName>
        <fullName evidence="3">Chemotaxis protein</fullName>
    </recommendedName>
</protein>
<keyword evidence="2" id="KW-1185">Reference proteome</keyword>
<accession>A0ABQ3A5H5</accession>
<gene>
    <name evidence="1" type="ORF">GCM10010384_46300</name>
</gene>
<sequence>MQQPSGVGTDEPNRQVITPNARIVNRLYRAVMEHVLSPATLAELRRPRPYPAVSVLTPTHRREPYNAQDQVRLRNTVAEAKRRLEADPAVSRERRADVARHLDQALSEVDLTHAGDGLVIFAASGEHQVWSLTRTVPERVVLSDTFLTRNLVAAQTAGRPFWVLSLAADRVTLWDGGVDRVTEARVGGFPLTRRVENFDPERQQRTGDPPSAFREERTRRFLRETGIALSALLRDRPRRLYVTGEPAALSLLDEVGSAAKGAVHVPHGGLAHGTPESVWQAVRPVIEAEARRSTDAVARSLETARGRREFAAGVDELWQSARDGRVRLLAVEENYSVTVEDAGSHLALAANGDIGSREDIVDEIVEQCLETGADVRFVPDGTLKEAEGIAGVLRY</sequence>
<comment type="caution">
    <text evidence="1">The sequence shown here is derived from an EMBL/GenBank/DDBJ whole genome shotgun (WGS) entry which is preliminary data.</text>
</comment>
<dbReference type="Gene3D" id="3.30.1330.30">
    <property type="match status" value="1"/>
</dbReference>
<reference evidence="2" key="1">
    <citation type="journal article" date="2019" name="Int. J. Syst. Evol. Microbiol.">
        <title>The Global Catalogue of Microorganisms (GCM) 10K type strain sequencing project: providing services to taxonomists for standard genome sequencing and annotation.</title>
        <authorList>
            <consortium name="The Broad Institute Genomics Platform"/>
            <consortium name="The Broad Institute Genome Sequencing Center for Infectious Disease"/>
            <person name="Wu L."/>
            <person name="Ma J."/>
        </authorList>
    </citation>
    <scope>NUCLEOTIDE SEQUENCE [LARGE SCALE GENOMIC DNA]</scope>
    <source>
        <strain evidence="2">JCM 4957</strain>
    </source>
</reference>
<dbReference type="Proteomes" id="UP000653308">
    <property type="component" value="Unassembled WGS sequence"/>
</dbReference>
<evidence type="ECO:0000313" key="2">
    <source>
        <dbReference type="Proteomes" id="UP000653308"/>
    </source>
</evidence>
<evidence type="ECO:0000313" key="1">
    <source>
        <dbReference type="EMBL" id="GGY33833.1"/>
    </source>
</evidence>
<dbReference type="Pfam" id="PF18845">
    <property type="entry name" value="baeRF_family3"/>
    <property type="match status" value="1"/>
</dbReference>
<name>A0ABQ3A5H5_9ACTN</name>
<dbReference type="EMBL" id="BMWE01000013">
    <property type="protein sequence ID" value="GGY33833.1"/>
    <property type="molecule type" value="Genomic_DNA"/>
</dbReference>